<dbReference type="Pfam" id="PF13405">
    <property type="entry name" value="EF-hand_6"/>
    <property type="match status" value="1"/>
</dbReference>
<dbReference type="EMBL" id="JAJAGQ010000015">
    <property type="protein sequence ID" value="KAJ8541596.1"/>
    <property type="molecule type" value="Genomic_DNA"/>
</dbReference>
<feature type="domain" description="EF-hand" evidence="5">
    <location>
        <begin position="297"/>
        <end position="332"/>
    </location>
</feature>
<keyword evidence="1" id="KW-0479">Metal-binding</keyword>
<dbReference type="FunFam" id="1.10.238.10:FF:000001">
    <property type="entry name" value="Calmodulin 1"/>
    <property type="match status" value="1"/>
</dbReference>
<dbReference type="AlphaFoldDB" id="A0A9Q1R792"/>
<dbReference type="CDD" id="cd00051">
    <property type="entry name" value="EFh"/>
    <property type="match status" value="1"/>
</dbReference>
<feature type="region of interest" description="Disordered" evidence="4">
    <location>
        <begin position="85"/>
        <end position="116"/>
    </location>
</feature>
<comment type="caution">
    <text evidence="6">The sequence shown here is derived from an EMBL/GenBank/DDBJ whole genome shotgun (WGS) entry which is preliminary data.</text>
</comment>
<feature type="compositionally biased region" description="Low complexity" evidence="4">
    <location>
        <begin position="92"/>
        <end position="104"/>
    </location>
</feature>
<dbReference type="OrthoDB" id="26525at2759"/>
<dbReference type="InterPro" id="IPR018247">
    <property type="entry name" value="EF_Hand_1_Ca_BS"/>
</dbReference>
<dbReference type="InterPro" id="IPR002048">
    <property type="entry name" value="EF_hand_dom"/>
</dbReference>
<dbReference type="SMART" id="SM00054">
    <property type="entry name" value="EFh"/>
    <property type="match status" value="3"/>
</dbReference>
<dbReference type="PROSITE" id="PS50222">
    <property type="entry name" value="EF_HAND_2"/>
    <property type="match status" value="3"/>
</dbReference>
<evidence type="ECO:0000256" key="4">
    <source>
        <dbReference type="SAM" id="MobiDB-lite"/>
    </source>
</evidence>
<proteinExistence type="predicted"/>
<feature type="compositionally biased region" description="Polar residues" evidence="4">
    <location>
        <begin position="105"/>
        <end position="116"/>
    </location>
</feature>
<dbReference type="PROSITE" id="PS00018">
    <property type="entry name" value="EF_HAND_1"/>
    <property type="match status" value="2"/>
</dbReference>
<name>A0A9Q1R792_9SOLA</name>
<evidence type="ECO:0000313" key="6">
    <source>
        <dbReference type="EMBL" id="KAJ8541596.1"/>
    </source>
</evidence>
<dbReference type="InterPro" id="IPR011992">
    <property type="entry name" value="EF-hand-dom_pair"/>
</dbReference>
<dbReference type="Proteomes" id="UP001152561">
    <property type="component" value="Unassembled WGS sequence"/>
</dbReference>
<evidence type="ECO:0000256" key="1">
    <source>
        <dbReference type="ARBA" id="ARBA00022723"/>
    </source>
</evidence>
<feature type="domain" description="EF-hand" evidence="5">
    <location>
        <begin position="259"/>
        <end position="294"/>
    </location>
</feature>
<keyword evidence="3" id="KW-0106">Calcium</keyword>
<keyword evidence="2" id="KW-0677">Repeat</keyword>
<evidence type="ECO:0000256" key="3">
    <source>
        <dbReference type="ARBA" id="ARBA00022837"/>
    </source>
</evidence>
<dbReference type="PANTHER" id="PTHR10891">
    <property type="entry name" value="EF-HAND CALCIUM-BINDING DOMAIN CONTAINING PROTEIN"/>
    <property type="match status" value="1"/>
</dbReference>
<feature type="domain" description="EF-hand" evidence="5">
    <location>
        <begin position="180"/>
        <end position="215"/>
    </location>
</feature>
<dbReference type="Pfam" id="PF13499">
    <property type="entry name" value="EF-hand_7"/>
    <property type="match status" value="1"/>
</dbReference>
<dbReference type="SUPFAM" id="SSF47473">
    <property type="entry name" value="EF-hand"/>
    <property type="match status" value="1"/>
</dbReference>
<dbReference type="Gene3D" id="1.10.238.10">
    <property type="entry name" value="EF-hand"/>
    <property type="match status" value="2"/>
</dbReference>
<organism evidence="6 7">
    <name type="scientific">Anisodus acutangulus</name>
    <dbReference type="NCBI Taxonomy" id="402998"/>
    <lineage>
        <taxon>Eukaryota</taxon>
        <taxon>Viridiplantae</taxon>
        <taxon>Streptophyta</taxon>
        <taxon>Embryophyta</taxon>
        <taxon>Tracheophyta</taxon>
        <taxon>Spermatophyta</taxon>
        <taxon>Magnoliopsida</taxon>
        <taxon>eudicotyledons</taxon>
        <taxon>Gunneridae</taxon>
        <taxon>Pentapetalae</taxon>
        <taxon>asterids</taxon>
        <taxon>lamiids</taxon>
        <taxon>Solanales</taxon>
        <taxon>Solanaceae</taxon>
        <taxon>Solanoideae</taxon>
        <taxon>Hyoscyameae</taxon>
        <taxon>Anisodus</taxon>
    </lineage>
</organism>
<gene>
    <name evidence="6" type="ORF">K7X08_002412</name>
</gene>
<keyword evidence="7" id="KW-1185">Reference proteome</keyword>
<protein>
    <recommendedName>
        <fullName evidence="5">EF-hand domain-containing protein</fullName>
    </recommendedName>
</protein>
<reference evidence="7" key="1">
    <citation type="journal article" date="2023" name="Proc. Natl. Acad. Sci. U.S.A.">
        <title>Genomic and structural basis for evolution of tropane alkaloid biosynthesis.</title>
        <authorList>
            <person name="Wanga Y.-J."/>
            <person name="Taina T."/>
            <person name="Yua J.-Y."/>
            <person name="Lia J."/>
            <person name="Xua B."/>
            <person name="Chenc J."/>
            <person name="D'Auriad J.C."/>
            <person name="Huanga J.-P."/>
            <person name="Huanga S.-X."/>
        </authorList>
    </citation>
    <scope>NUCLEOTIDE SEQUENCE [LARGE SCALE GENOMIC DNA]</scope>
    <source>
        <strain evidence="7">cv. KIB-2019</strain>
    </source>
</reference>
<dbReference type="GO" id="GO:0005509">
    <property type="term" value="F:calcium ion binding"/>
    <property type="evidence" value="ECO:0007669"/>
    <property type="project" value="InterPro"/>
</dbReference>
<dbReference type="InterPro" id="IPR039647">
    <property type="entry name" value="EF_hand_pair_protein_CML-like"/>
</dbReference>
<evidence type="ECO:0000259" key="5">
    <source>
        <dbReference type="PROSITE" id="PS50222"/>
    </source>
</evidence>
<sequence length="336" mass="37479">MVSAGKLKSATKDFETPIGAGKGTIEQVTGIPKLTPPADLNPTPQLTPIIEVENLERRADIEQWVGNPGKEKGKDAEVRVPNVPEAPPQIKQTQTQGQTQTQVQEKNIQKQTSGTQYTQQQRVTHIPILYITPMARGSTGASSSKTKSMKIERGSVKCGLGQACSSFDKKFVFLVGMSTLNDKYIQRMFDKLDEDGDGLVSLDELKGLLDKIGACMGLDKLQSLVGKTSLNYIDFLFFYEAMVKKNNEEKRSQEDNIDDNLEDLVEAFKVFDLNGDGFISCEELQKVLSRLGLWDEKEGSDCKNMIHMYDTNLDGVLDFEEFKNMMLVSNYEDIPL</sequence>
<evidence type="ECO:0000313" key="7">
    <source>
        <dbReference type="Proteomes" id="UP001152561"/>
    </source>
</evidence>
<evidence type="ECO:0000256" key="2">
    <source>
        <dbReference type="ARBA" id="ARBA00022737"/>
    </source>
</evidence>
<accession>A0A9Q1R792</accession>